<gene>
    <name evidence="1" type="ORF">EJD98_25555</name>
</gene>
<dbReference type="RefSeq" id="WP_135361648.1">
    <property type="nucleotide sequence ID" value="NZ_RWJZ01000016.1"/>
</dbReference>
<proteinExistence type="predicted"/>
<dbReference type="EMBL" id="RWKA01000018">
    <property type="protein sequence ID" value="TGB37918.1"/>
    <property type="molecule type" value="Genomic_DNA"/>
</dbReference>
<evidence type="ECO:0000313" key="1">
    <source>
        <dbReference type="EMBL" id="TGB37918.1"/>
    </source>
</evidence>
<accession>A0A4Z0HNJ4</accession>
<sequence>MTAVSLIQVRDDAKAGAAAADDGERETAAACLDDARTAAWELLNSGTQLADRDRSVLQYDLNQFDEALKLLRLGKLKAAVYVTDRIIGSLTRLVDRWVS</sequence>
<name>A0A4Z0HNJ4_MYCPR</name>
<dbReference type="AlphaFoldDB" id="A0A4Z0HNJ4"/>
<comment type="caution">
    <text evidence="1">The sequence shown here is derived from an EMBL/GenBank/DDBJ whole genome shotgun (WGS) entry which is preliminary data.</text>
</comment>
<dbReference type="Proteomes" id="UP000297792">
    <property type="component" value="Unassembled WGS sequence"/>
</dbReference>
<organism evidence="1 2">
    <name type="scientific">Mycolicibacterium peregrinum</name>
    <name type="common">Mycobacterium peregrinum</name>
    <dbReference type="NCBI Taxonomy" id="43304"/>
    <lineage>
        <taxon>Bacteria</taxon>
        <taxon>Bacillati</taxon>
        <taxon>Actinomycetota</taxon>
        <taxon>Actinomycetes</taxon>
        <taxon>Mycobacteriales</taxon>
        <taxon>Mycobacteriaceae</taxon>
        <taxon>Mycolicibacterium</taxon>
    </lineage>
</organism>
<protein>
    <submittedName>
        <fullName evidence="1">Uncharacterized protein</fullName>
    </submittedName>
</protein>
<evidence type="ECO:0000313" key="2">
    <source>
        <dbReference type="Proteomes" id="UP000297792"/>
    </source>
</evidence>
<keyword evidence="2" id="KW-1185">Reference proteome</keyword>
<reference evidence="1 2" key="1">
    <citation type="submission" date="2018-12" db="EMBL/GenBank/DDBJ databases">
        <title>Draft genome sequences of Mycolicibacterium peregrinum isolated from a pig with lymphadenitis and from soil on the same Japanese pig farm.</title>
        <authorList>
            <person name="Komatsu T."/>
            <person name="Ohya K."/>
            <person name="Sawai K."/>
            <person name="Odoi J.O."/>
            <person name="Otsu K."/>
            <person name="Ota A."/>
            <person name="Ito T."/>
            <person name="Kawai M."/>
            <person name="Maruyama F."/>
        </authorList>
    </citation>
    <scope>NUCLEOTIDE SEQUENCE [LARGE SCALE GENOMIC DNA]</scope>
    <source>
        <strain evidence="1 2">138</strain>
    </source>
</reference>